<dbReference type="InterPro" id="IPR048447">
    <property type="entry name" value="DUF1980_C"/>
</dbReference>
<dbReference type="Gene3D" id="3.40.50.300">
    <property type="entry name" value="P-loop containing nucleotide triphosphate hydrolases"/>
    <property type="match status" value="1"/>
</dbReference>
<accession>A0A8J6J2T6</accession>
<evidence type="ECO:0000313" key="4">
    <source>
        <dbReference type="Proteomes" id="UP000602260"/>
    </source>
</evidence>
<feature type="domain" description="CobW/HypB/UreG nucleotide-binding" evidence="1">
    <location>
        <begin position="8"/>
        <end position="151"/>
    </location>
</feature>
<dbReference type="SUPFAM" id="SSF52540">
    <property type="entry name" value="P-loop containing nucleoside triphosphate hydrolases"/>
    <property type="match status" value="1"/>
</dbReference>
<comment type="caution">
    <text evidence="3">The sequence shown here is derived from an EMBL/GenBank/DDBJ whole genome shotgun (WGS) entry which is preliminary data.</text>
</comment>
<dbReference type="InterPro" id="IPR003495">
    <property type="entry name" value="CobW/HypB/UreG_nucleotide-bd"/>
</dbReference>
<organism evidence="3 4">
    <name type="scientific">Flintibacter faecis</name>
    <dbReference type="NCBI Taxonomy" id="2763047"/>
    <lineage>
        <taxon>Bacteria</taxon>
        <taxon>Bacillati</taxon>
        <taxon>Bacillota</taxon>
        <taxon>Clostridia</taxon>
        <taxon>Eubacteriales</taxon>
        <taxon>Flintibacter</taxon>
    </lineage>
</organism>
<sequence length="316" mass="36714">MNNDPRIPLYLITGFLDSGKTTLLIDTLEMDYFNDGQRTVLLMCEDGEVEYNAQYLAERNCRLIPIEDQSQLNTAFLEEIDRRYQPERVLLEYNGMWPIQLLRDLKLPKNWGLYQAIDVIDGTTFEMYRSNMQSMIIDMVTEADMVLFNRCKEDMPLSGWKRSIRAVNRMCQMAFEDENGDELEVEDILPYDLERDHIDLEDPDYGIWYLDIQEHPERYVGKTVTFTAQAMVGGRVPKGCFVPGRNAMTCCAEDIRFFGFLCKYDKAKSLKKGEWVKVTAEVRWEQAAVYDGEGVVLYAQSVEPGQRPEDPLVYFV</sequence>
<keyword evidence="4" id="KW-1185">Reference proteome</keyword>
<dbReference type="Pfam" id="PF21537">
    <property type="entry name" value="DUF1980_C"/>
    <property type="match status" value="1"/>
</dbReference>
<reference evidence="3" key="1">
    <citation type="submission" date="2020-08" db="EMBL/GenBank/DDBJ databases">
        <title>Genome public.</title>
        <authorList>
            <person name="Liu C."/>
            <person name="Sun Q."/>
        </authorList>
    </citation>
    <scope>NUCLEOTIDE SEQUENCE</scope>
    <source>
        <strain evidence="3">BX5</strain>
    </source>
</reference>
<dbReference type="RefSeq" id="WP_147560516.1">
    <property type="nucleotide sequence ID" value="NZ_JACOPN010000001.1"/>
</dbReference>
<dbReference type="AlphaFoldDB" id="A0A8J6J2T6"/>
<proteinExistence type="predicted"/>
<dbReference type="Pfam" id="PF02492">
    <property type="entry name" value="cobW"/>
    <property type="match status" value="1"/>
</dbReference>
<evidence type="ECO:0000259" key="2">
    <source>
        <dbReference type="Pfam" id="PF21537"/>
    </source>
</evidence>
<evidence type="ECO:0000313" key="3">
    <source>
        <dbReference type="EMBL" id="MBC5715917.1"/>
    </source>
</evidence>
<name>A0A8J6J2T6_9FIRM</name>
<dbReference type="Proteomes" id="UP000602260">
    <property type="component" value="Unassembled WGS sequence"/>
</dbReference>
<dbReference type="InterPro" id="IPR027417">
    <property type="entry name" value="P-loop_NTPase"/>
</dbReference>
<dbReference type="EMBL" id="JACOPN010000001">
    <property type="protein sequence ID" value="MBC5715917.1"/>
    <property type="molecule type" value="Genomic_DNA"/>
</dbReference>
<evidence type="ECO:0000259" key="1">
    <source>
        <dbReference type="Pfam" id="PF02492"/>
    </source>
</evidence>
<feature type="domain" description="DUF1980" evidence="2">
    <location>
        <begin position="183"/>
        <end position="314"/>
    </location>
</feature>
<evidence type="ECO:0008006" key="5">
    <source>
        <dbReference type="Google" id="ProtNLM"/>
    </source>
</evidence>
<protein>
    <recommendedName>
        <fullName evidence="5">CobW/HypB/UreG nucleotide-binding domain-containing protein</fullName>
    </recommendedName>
</protein>
<gene>
    <name evidence="3" type="ORF">H8S55_01010</name>
</gene>